<keyword evidence="2" id="KW-1185">Reference proteome</keyword>
<dbReference type="OrthoDB" id="1748960at2759"/>
<gene>
    <name evidence="1" type="ORF">TSUD_145230</name>
</gene>
<dbReference type="Proteomes" id="UP000242715">
    <property type="component" value="Unassembled WGS sequence"/>
</dbReference>
<name>A0A2Z6N2I1_TRISU</name>
<evidence type="ECO:0000313" key="1">
    <source>
        <dbReference type="EMBL" id="GAU38146.1"/>
    </source>
</evidence>
<evidence type="ECO:0008006" key="3">
    <source>
        <dbReference type="Google" id="ProtNLM"/>
    </source>
</evidence>
<reference evidence="2" key="1">
    <citation type="journal article" date="2017" name="Front. Plant Sci.">
        <title>Climate Clever Clovers: New Paradigm to Reduce the Environmental Footprint of Ruminants by Breeding Low Methanogenic Forages Utilizing Haplotype Variation.</title>
        <authorList>
            <person name="Kaur P."/>
            <person name="Appels R."/>
            <person name="Bayer P.E."/>
            <person name="Keeble-Gagnere G."/>
            <person name="Wang J."/>
            <person name="Hirakawa H."/>
            <person name="Shirasawa K."/>
            <person name="Vercoe P."/>
            <person name="Stefanova K."/>
            <person name="Durmic Z."/>
            <person name="Nichols P."/>
            <person name="Revell C."/>
            <person name="Isobe S.N."/>
            <person name="Edwards D."/>
            <person name="Erskine W."/>
        </authorList>
    </citation>
    <scope>NUCLEOTIDE SEQUENCE [LARGE SCALE GENOMIC DNA]</scope>
    <source>
        <strain evidence="2">cv. Daliak</strain>
    </source>
</reference>
<organism evidence="1 2">
    <name type="scientific">Trifolium subterraneum</name>
    <name type="common">Subterranean clover</name>
    <dbReference type="NCBI Taxonomy" id="3900"/>
    <lineage>
        <taxon>Eukaryota</taxon>
        <taxon>Viridiplantae</taxon>
        <taxon>Streptophyta</taxon>
        <taxon>Embryophyta</taxon>
        <taxon>Tracheophyta</taxon>
        <taxon>Spermatophyta</taxon>
        <taxon>Magnoliopsida</taxon>
        <taxon>eudicotyledons</taxon>
        <taxon>Gunneridae</taxon>
        <taxon>Pentapetalae</taxon>
        <taxon>rosids</taxon>
        <taxon>fabids</taxon>
        <taxon>Fabales</taxon>
        <taxon>Fabaceae</taxon>
        <taxon>Papilionoideae</taxon>
        <taxon>50 kb inversion clade</taxon>
        <taxon>NPAAA clade</taxon>
        <taxon>Hologalegina</taxon>
        <taxon>IRL clade</taxon>
        <taxon>Trifolieae</taxon>
        <taxon>Trifolium</taxon>
    </lineage>
</organism>
<dbReference type="AlphaFoldDB" id="A0A2Z6N2I1"/>
<protein>
    <recommendedName>
        <fullName evidence="3">Reverse transcriptase zinc-binding domain-containing protein</fullName>
    </recommendedName>
</protein>
<accession>A0A2Z6N2I1</accession>
<evidence type="ECO:0000313" key="2">
    <source>
        <dbReference type="Proteomes" id="UP000242715"/>
    </source>
</evidence>
<sequence length="88" mass="10689">MSLDKDKTVNNLIVEEEGVRKIKWNWRRNLFQWEEDLVEACNDIVLRIGTKREEEDRWLWGKDNYTDYIAFRSRIPKSVFALAVDVKW</sequence>
<dbReference type="EMBL" id="DF973703">
    <property type="protein sequence ID" value="GAU38146.1"/>
    <property type="molecule type" value="Genomic_DNA"/>
</dbReference>
<proteinExistence type="predicted"/>